<dbReference type="EMBL" id="JAHRIP010010153">
    <property type="protein sequence ID" value="MEQ2283513.1"/>
    <property type="molecule type" value="Genomic_DNA"/>
</dbReference>
<protein>
    <submittedName>
        <fullName evidence="2">Uncharacterized protein</fullName>
    </submittedName>
</protein>
<name>A0ABV0XPW4_9TELE</name>
<organism evidence="2 3">
    <name type="scientific">Ameca splendens</name>
    <dbReference type="NCBI Taxonomy" id="208324"/>
    <lineage>
        <taxon>Eukaryota</taxon>
        <taxon>Metazoa</taxon>
        <taxon>Chordata</taxon>
        <taxon>Craniata</taxon>
        <taxon>Vertebrata</taxon>
        <taxon>Euteleostomi</taxon>
        <taxon>Actinopterygii</taxon>
        <taxon>Neopterygii</taxon>
        <taxon>Teleostei</taxon>
        <taxon>Neoteleostei</taxon>
        <taxon>Acanthomorphata</taxon>
        <taxon>Ovalentaria</taxon>
        <taxon>Atherinomorphae</taxon>
        <taxon>Cyprinodontiformes</taxon>
        <taxon>Goodeidae</taxon>
        <taxon>Ameca</taxon>
    </lineage>
</organism>
<dbReference type="Proteomes" id="UP001469553">
    <property type="component" value="Unassembled WGS sequence"/>
</dbReference>
<feature type="region of interest" description="Disordered" evidence="1">
    <location>
        <begin position="81"/>
        <end position="113"/>
    </location>
</feature>
<gene>
    <name evidence="2" type="ORF">AMECASPLE_012106</name>
</gene>
<sequence length="113" mass="12905">MWVTDELVPISSSLRARGRVHPGQVANPSQGKTETYRTNNSFTPKTNLDRPINLTVMVLDCWRKPEYPERSHACTGRTCKLQAERPSARSRTQDLLAARSCERGSQPYKRHHD</sequence>
<comment type="caution">
    <text evidence="2">The sequence shown here is derived from an EMBL/GenBank/DDBJ whole genome shotgun (WGS) entry which is preliminary data.</text>
</comment>
<keyword evidence="3" id="KW-1185">Reference proteome</keyword>
<reference evidence="2 3" key="1">
    <citation type="submission" date="2021-06" db="EMBL/GenBank/DDBJ databases">
        <authorList>
            <person name="Palmer J.M."/>
        </authorList>
    </citation>
    <scope>NUCLEOTIDE SEQUENCE [LARGE SCALE GENOMIC DNA]</scope>
    <source>
        <strain evidence="2 3">AS_MEX2019</strain>
        <tissue evidence="2">Muscle</tissue>
    </source>
</reference>
<proteinExistence type="predicted"/>
<evidence type="ECO:0000256" key="1">
    <source>
        <dbReference type="SAM" id="MobiDB-lite"/>
    </source>
</evidence>
<feature type="region of interest" description="Disordered" evidence="1">
    <location>
        <begin position="19"/>
        <end position="47"/>
    </location>
</feature>
<evidence type="ECO:0000313" key="3">
    <source>
        <dbReference type="Proteomes" id="UP001469553"/>
    </source>
</evidence>
<evidence type="ECO:0000313" key="2">
    <source>
        <dbReference type="EMBL" id="MEQ2283513.1"/>
    </source>
</evidence>
<feature type="compositionally biased region" description="Polar residues" evidence="1">
    <location>
        <begin position="26"/>
        <end position="46"/>
    </location>
</feature>
<accession>A0ABV0XPW4</accession>